<dbReference type="InterPro" id="IPR036388">
    <property type="entry name" value="WH-like_DNA-bd_sf"/>
</dbReference>
<dbReference type="SUPFAM" id="SSF46894">
    <property type="entry name" value="C-terminal effector domain of the bipartite response regulators"/>
    <property type="match status" value="1"/>
</dbReference>
<reference evidence="5 6" key="1">
    <citation type="submission" date="2016-06" db="EMBL/GenBank/DDBJ databases">
        <authorList>
            <person name="Kjaerup R.B."/>
            <person name="Dalgaard T.S."/>
            <person name="Juul-Madsen H.R."/>
        </authorList>
    </citation>
    <scope>NUCLEOTIDE SEQUENCE [LARGE SCALE GENOMIC DNA]</scope>
    <source>
        <strain evidence="5 6">DSM 45626</strain>
    </source>
</reference>
<dbReference type="PROSITE" id="PS50043">
    <property type="entry name" value="HTH_LUXR_2"/>
    <property type="match status" value="1"/>
</dbReference>
<dbReference type="InterPro" id="IPR016032">
    <property type="entry name" value="Sig_transdc_resp-reg_C-effctor"/>
</dbReference>
<dbReference type="GO" id="GO:0005737">
    <property type="term" value="C:cytoplasm"/>
    <property type="evidence" value="ECO:0007669"/>
    <property type="project" value="TreeGrafter"/>
</dbReference>
<dbReference type="Gene3D" id="1.25.40.10">
    <property type="entry name" value="Tetratricopeptide repeat domain"/>
    <property type="match status" value="1"/>
</dbReference>
<organism evidence="5 6">
    <name type="scientific">Micromonospora haikouensis</name>
    <dbReference type="NCBI Taxonomy" id="686309"/>
    <lineage>
        <taxon>Bacteria</taxon>
        <taxon>Bacillati</taxon>
        <taxon>Actinomycetota</taxon>
        <taxon>Actinomycetes</taxon>
        <taxon>Micromonosporales</taxon>
        <taxon>Micromonosporaceae</taxon>
        <taxon>Micromonospora</taxon>
    </lineage>
</organism>
<dbReference type="Gene3D" id="1.10.10.10">
    <property type="entry name" value="Winged helix-like DNA-binding domain superfamily/Winged helix DNA-binding domain"/>
    <property type="match status" value="1"/>
</dbReference>
<dbReference type="Pfam" id="PF13191">
    <property type="entry name" value="AAA_16"/>
    <property type="match status" value="1"/>
</dbReference>
<dbReference type="RefSeq" id="WP_091282867.1">
    <property type="nucleotide sequence ID" value="NZ_FMCW01000020.1"/>
</dbReference>
<protein>
    <submittedName>
        <fullName evidence="5">Regulatory protein, luxR family</fullName>
    </submittedName>
</protein>
<feature type="domain" description="HTH luxR-type" evidence="4">
    <location>
        <begin position="857"/>
        <end position="922"/>
    </location>
</feature>
<dbReference type="Pfam" id="PF00196">
    <property type="entry name" value="GerE"/>
    <property type="match status" value="1"/>
</dbReference>
<dbReference type="SMART" id="SM00382">
    <property type="entry name" value="AAA"/>
    <property type="match status" value="1"/>
</dbReference>
<evidence type="ECO:0000259" key="4">
    <source>
        <dbReference type="PROSITE" id="PS50043"/>
    </source>
</evidence>
<dbReference type="AlphaFoldDB" id="A0A1C4X122"/>
<dbReference type="InterPro" id="IPR003593">
    <property type="entry name" value="AAA+_ATPase"/>
</dbReference>
<dbReference type="InterPro" id="IPR000792">
    <property type="entry name" value="Tscrpt_reg_LuxR_C"/>
</dbReference>
<evidence type="ECO:0000256" key="1">
    <source>
        <dbReference type="ARBA" id="ARBA00022741"/>
    </source>
</evidence>
<dbReference type="PANTHER" id="PTHR16305:SF35">
    <property type="entry name" value="TRANSCRIPTIONAL ACTIVATOR DOMAIN"/>
    <property type="match status" value="1"/>
</dbReference>
<accession>A0A1C4X122</accession>
<proteinExistence type="predicted"/>
<evidence type="ECO:0000313" key="6">
    <source>
        <dbReference type="Proteomes" id="UP000199375"/>
    </source>
</evidence>
<evidence type="ECO:0000256" key="3">
    <source>
        <dbReference type="SAM" id="MobiDB-lite"/>
    </source>
</evidence>
<evidence type="ECO:0000256" key="2">
    <source>
        <dbReference type="ARBA" id="ARBA00022840"/>
    </source>
</evidence>
<sequence length="946" mass="101599">MELSERSHQLDLLARRLGDLGSPAGPPADARPVIALTGPVGSGKTTLLQAFARRAADADARFLGSSASRAERAVPLEVVRQLVRAAPPDDARARLERLLDQGALTWPDLDDDQEGAARTIAAIGGALLELAARGPLVIGVDDVHHADVPSLRCLDYVARRIPGLPVLIVLTEAPRTRPWHPEVYAELLQPARLHRIRIPLLTPDGTYQALADRLGVPTARSVAEEVHRISGGNPLLVQALADDHLTAAPRGAARPEAGEAFREAVLSCLYRCEHLVLKAARALAVTGEPLHGALLPQLVDVRAESALLAIDASTSAGLIIEGGLRHAAVGRAVLDGTTAEERARLHRLAACLLHEDGASPVLVAGHLLRTDELAEPWMARTLLDAGEQALLDGEVDAALRFLRRANRDCADECLRARARSALARAEWRLDPQAAMPHLQGVASAVRAGHLGSTQAAGPIQYLLWHGQIDKAVELVQHLGERADSSDPRSAAELLVTKGWMATLYPGVTIDHTAPAAARRDPLTVAKVKQRLQGVTMLASVLERGDGGAVEEADRVLSTIGLDDERDMWTAICALITMIYADRLDLAGDWCGRLGRSATVSRHPTPAAMLTALDAAIAGRRGDLPRAQKLADTALTQLSPKGWGVVIGIPLAIRLRALTFLGELDAAAACLQVPVPQVLFETPFGLHYLHARGLHALAAGSPESALADFQLCGQLMTAWRLDLPALIPWRTESARALLQIGRRQQAEKLVREELGRLRPGHVRYRAAALRVLAAAQDGPDPIPHLRGSVRLLRQCGDRMELAHSLTDLGHAYQQAGDLRQARKAARAARTLAQECGLPLLRPAAGTARGGPVSADPDVTVLVEGLSDTESRVATLAAQGHTNREIAEKLFLTVSAIEQRLTRIYRKLDVDSRRQLAVRLRLDRPGALPAERLGAPRTPPGRDDDARR</sequence>
<keyword evidence="1" id="KW-0547">Nucleotide-binding</keyword>
<gene>
    <name evidence="5" type="ORF">GA0070558_12080</name>
</gene>
<evidence type="ECO:0000313" key="5">
    <source>
        <dbReference type="EMBL" id="SCF02094.1"/>
    </source>
</evidence>
<dbReference type="EMBL" id="FMCW01000020">
    <property type="protein sequence ID" value="SCF02094.1"/>
    <property type="molecule type" value="Genomic_DNA"/>
</dbReference>
<dbReference type="Proteomes" id="UP000199375">
    <property type="component" value="Unassembled WGS sequence"/>
</dbReference>
<dbReference type="GO" id="GO:0004016">
    <property type="term" value="F:adenylate cyclase activity"/>
    <property type="evidence" value="ECO:0007669"/>
    <property type="project" value="TreeGrafter"/>
</dbReference>
<dbReference type="InterPro" id="IPR011990">
    <property type="entry name" value="TPR-like_helical_dom_sf"/>
</dbReference>
<dbReference type="GO" id="GO:0006355">
    <property type="term" value="P:regulation of DNA-templated transcription"/>
    <property type="evidence" value="ECO:0007669"/>
    <property type="project" value="InterPro"/>
</dbReference>
<feature type="region of interest" description="Disordered" evidence="3">
    <location>
        <begin position="926"/>
        <end position="946"/>
    </location>
</feature>
<dbReference type="GO" id="GO:0003677">
    <property type="term" value="F:DNA binding"/>
    <property type="evidence" value="ECO:0007669"/>
    <property type="project" value="InterPro"/>
</dbReference>
<dbReference type="Gene3D" id="3.40.50.300">
    <property type="entry name" value="P-loop containing nucleotide triphosphate hydrolases"/>
    <property type="match status" value="1"/>
</dbReference>
<dbReference type="CDD" id="cd06170">
    <property type="entry name" value="LuxR_C_like"/>
    <property type="match status" value="1"/>
</dbReference>
<dbReference type="PANTHER" id="PTHR16305">
    <property type="entry name" value="TESTICULAR SOLUBLE ADENYLYL CYCLASE"/>
    <property type="match status" value="1"/>
</dbReference>
<dbReference type="SUPFAM" id="SSF52540">
    <property type="entry name" value="P-loop containing nucleoside triphosphate hydrolases"/>
    <property type="match status" value="1"/>
</dbReference>
<dbReference type="InterPro" id="IPR041664">
    <property type="entry name" value="AAA_16"/>
</dbReference>
<keyword evidence="2" id="KW-0067">ATP-binding</keyword>
<dbReference type="SMART" id="SM00421">
    <property type="entry name" value="HTH_LUXR"/>
    <property type="match status" value="1"/>
</dbReference>
<dbReference type="PRINTS" id="PR00038">
    <property type="entry name" value="HTHLUXR"/>
</dbReference>
<dbReference type="GO" id="GO:0005524">
    <property type="term" value="F:ATP binding"/>
    <property type="evidence" value="ECO:0007669"/>
    <property type="project" value="UniProtKB-KW"/>
</dbReference>
<dbReference type="InterPro" id="IPR027417">
    <property type="entry name" value="P-loop_NTPase"/>
</dbReference>
<name>A0A1C4X122_9ACTN</name>